<comment type="caution">
    <text evidence="3">The sequence shown here is derived from an EMBL/GenBank/DDBJ whole genome shotgun (WGS) entry which is preliminary data.</text>
</comment>
<proteinExistence type="inferred from homology"/>
<reference evidence="3" key="1">
    <citation type="submission" date="2020-01" db="EMBL/GenBank/DDBJ databases">
        <authorList>
            <person name="Seo Y.L."/>
        </authorList>
    </citation>
    <scope>NUCLEOTIDE SEQUENCE</scope>
    <source>
        <strain evidence="3">R11</strain>
    </source>
</reference>
<dbReference type="InterPro" id="IPR050827">
    <property type="entry name" value="CRP1_MDG1_kinase"/>
</dbReference>
<name>A0A965ZDZ6_9SPHI</name>
<protein>
    <recommendedName>
        <fullName evidence="2">AMP-activated protein kinase glycogen-binding domain-containing protein</fullName>
    </recommendedName>
</protein>
<dbReference type="InterPro" id="IPR032640">
    <property type="entry name" value="AMPK1_CBM"/>
</dbReference>
<dbReference type="EMBL" id="WWEO01000033">
    <property type="protein sequence ID" value="NCD68026.1"/>
    <property type="molecule type" value="Genomic_DNA"/>
</dbReference>
<reference evidence="3" key="2">
    <citation type="submission" date="2020-10" db="EMBL/GenBank/DDBJ databases">
        <title>Mucilaginibacter sp. nov., isolated from soil.</title>
        <authorList>
            <person name="Jeon C.O."/>
        </authorList>
    </citation>
    <scope>NUCLEOTIDE SEQUENCE</scope>
    <source>
        <strain evidence="3">R11</strain>
    </source>
</reference>
<dbReference type="AlphaFoldDB" id="A0A965ZDZ6"/>
<evidence type="ECO:0000256" key="1">
    <source>
        <dbReference type="ARBA" id="ARBA00010926"/>
    </source>
</evidence>
<sequence length="294" mass="34008">MANNFATLKAYLSQYLKPESVEVNAGPLKFKFQEGLKKDAIEVINSLKSKNVLFASMNNEIWEYVFLSLKNIQTEIITLNNGVKYRGSNELSEALDFMIEAIALYRQAYETNYIFFMRAPNRLNLGGPHLERNWPSLGIAAKDLLALRQLLYHSIKQISDFADSGEVSEWLPPETHMAKFWVNYADGRRLCEKCGFNLYYSPTEECPYCFEGTTFKLQWFGASEIMISGTFNNWNKNEWKMGQHPYGQWAYQKKLDPGKYLYKFIIDGVWTLDPENKKIETDEQGNSNSILIVD</sequence>
<dbReference type="PANTHER" id="PTHR10343">
    <property type="entry name" value="5'-AMP-ACTIVATED PROTEIN KINASE , BETA SUBUNIT"/>
    <property type="match status" value="1"/>
</dbReference>
<dbReference type="PANTHER" id="PTHR10343:SF84">
    <property type="entry name" value="5'-AMP-ACTIVATED PROTEIN KINASE SUBUNIT BETA-1"/>
    <property type="match status" value="1"/>
</dbReference>
<organism evidence="3 4">
    <name type="scientific">Mucilaginibacter agri</name>
    <dbReference type="NCBI Taxonomy" id="2695265"/>
    <lineage>
        <taxon>Bacteria</taxon>
        <taxon>Pseudomonadati</taxon>
        <taxon>Bacteroidota</taxon>
        <taxon>Sphingobacteriia</taxon>
        <taxon>Sphingobacteriales</taxon>
        <taxon>Sphingobacteriaceae</taxon>
        <taxon>Mucilaginibacter</taxon>
    </lineage>
</organism>
<feature type="domain" description="AMP-activated protein kinase glycogen-binding" evidence="2">
    <location>
        <begin position="217"/>
        <end position="293"/>
    </location>
</feature>
<gene>
    <name evidence="3" type="ORF">GSY63_01505</name>
</gene>
<dbReference type="Pfam" id="PF16561">
    <property type="entry name" value="AMPK1_CBM"/>
    <property type="match status" value="1"/>
</dbReference>
<dbReference type="Proteomes" id="UP000638732">
    <property type="component" value="Unassembled WGS sequence"/>
</dbReference>
<evidence type="ECO:0000313" key="4">
    <source>
        <dbReference type="Proteomes" id="UP000638732"/>
    </source>
</evidence>
<dbReference type="Gene3D" id="2.60.40.10">
    <property type="entry name" value="Immunoglobulins"/>
    <property type="match status" value="1"/>
</dbReference>
<dbReference type="CDD" id="cd02859">
    <property type="entry name" value="E_set_AMPKbeta_like_N"/>
    <property type="match status" value="1"/>
</dbReference>
<dbReference type="SUPFAM" id="SSF81296">
    <property type="entry name" value="E set domains"/>
    <property type="match status" value="1"/>
</dbReference>
<comment type="similarity">
    <text evidence="1">Belongs to the 5'-AMP-activated protein kinase beta subunit family.</text>
</comment>
<evidence type="ECO:0000313" key="3">
    <source>
        <dbReference type="EMBL" id="NCD68026.1"/>
    </source>
</evidence>
<keyword evidence="4" id="KW-1185">Reference proteome</keyword>
<evidence type="ECO:0000259" key="2">
    <source>
        <dbReference type="Pfam" id="PF16561"/>
    </source>
</evidence>
<accession>A0A965ZDZ6</accession>
<dbReference type="RefSeq" id="WP_166584049.1">
    <property type="nucleotide sequence ID" value="NZ_WWEO01000033.1"/>
</dbReference>
<dbReference type="InterPro" id="IPR014756">
    <property type="entry name" value="Ig_E-set"/>
</dbReference>
<dbReference type="InterPro" id="IPR013783">
    <property type="entry name" value="Ig-like_fold"/>
</dbReference>